<feature type="transmembrane region" description="Helical" evidence="1">
    <location>
        <begin position="12"/>
        <end position="32"/>
    </location>
</feature>
<comment type="caution">
    <text evidence="2">The sequence shown here is derived from an EMBL/GenBank/DDBJ whole genome shotgun (WGS) entry which is preliminary data.</text>
</comment>
<evidence type="ECO:0000313" key="3">
    <source>
        <dbReference type="Proteomes" id="UP000266673"/>
    </source>
</evidence>
<evidence type="ECO:0000313" key="2">
    <source>
        <dbReference type="EMBL" id="RIB30839.1"/>
    </source>
</evidence>
<proteinExistence type="predicted"/>
<dbReference type="Proteomes" id="UP000266673">
    <property type="component" value="Unassembled WGS sequence"/>
</dbReference>
<feature type="non-terminal residue" evidence="2">
    <location>
        <position position="68"/>
    </location>
</feature>
<protein>
    <submittedName>
        <fullName evidence="2">Uncharacterized protein</fullName>
    </submittedName>
</protein>
<gene>
    <name evidence="2" type="ORF">C2G38_2052666</name>
</gene>
<evidence type="ECO:0000256" key="1">
    <source>
        <dbReference type="SAM" id="Phobius"/>
    </source>
</evidence>
<reference evidence="2 3" key="1">
    <citation type="submission" date="2018-06" db="EMBL/GenBank/DDBJ databases">
        <title>Comparative genomics reveals the genomic features of Rhizophagus irregularis, R. cerebriforme, R. diaphanum and Gigaspora rosea, and their symbiotic lifestyle signature.</title>
        <authorList>
            <person name="Morin E."/>
            <person name="San Clemente H."/>
            <person name="Chen E.C.H."/>
            <person name="De La Providencia I."/>
            <person name="Hainaut M."/>
            <person name="Kuo A."/>
            <person name="Kohler A."/>
            <person name="Murat C."/>
            <person name="Tang N."/>
            <person name="Roy S."/>
            <person name="Loubradou J."/>
            <person name="Henrissat B."/>
            <person name="Grigoriev I.V."/>
            <person name="Corradi N."/>
            <person name="Roux C."/>
            <person name="Martin F.M."/>
        </authorList>
    </citation>
    <scope>NUCLEOTIDE SEQUENCE [LARGE SCALE GENOMIC DNA]</scope>
    <source>
        <strain evidence="2 3">DAOM 194757</strain>
    </source>
</reference>
<dbReference type="AlphaFoldDB" id="A0A397WB02"/>
<organism evidence="2 3">
    <name type="scientific">Gigaspora rosea</name>
    <dbReference type="NCBI Taxonomy" id="44941"/>
    <lineage>
        <taxon>Eukaryota</taxon>
        <taxon>Fungi</taxon>
        <taxon>Fungi incertae sedis</taxon>
        <taxon>Mucoromycota</taxon>
        <taxon>Glomeromycotina</taxon>
        <taxon>Glomeromycetes</taxon>
        <taxon>Diversisporales</taxon>
        <taxon>Gigasporaceae</taxon>
        <taxon>Gigaspora</taxon>
    </lineage>
</organism>
<keyword evidence="1" id="KW-0472">Membrane</keyword>
<keyword evidence="1" id="KW-1133">Transmembrane helix</keyword>
<name>A0A397WB02_9GLOM</name>
<sequence length="68" mass="8014">MSFTVKQTINEPWIRCYLAIFNLMFKLFEILIKLSLFCSINVKNNEPLNSAKIVFPLIKIVIEKYIAF</sequence>
<keyword evidence="1" id="KW-0812">Transmembrane</keyword>
<keyword evidence="3" id="KW-1185">Reference proteome</keyword>
<dbReference type="EMBL" id="QKWP01000004">
    <property type="protein sequence ID" value="RIB30839.1"/>
    <property type="molecule type" value="Genomic_DNA"/>
</dbReference>
<accession>A0A397WB02</accession>